<dbReference type="Proteomes" id="UP000258309">
    <property type="component" value="Unassembled WGS sequence"/>
</dbReference>
<evidence type="ECO:0000256" key="3">
    <source>
        <dbReference type="ARBA" id="ARBA00023242"/>
    </source>
</evidence>
<dbReference type="Pfam" id="PF04427">
    <property type="entry name" value="Brix"/>
    <property type="match status" value="1"/>
</dbReference>
<dbReference type="GO" id="GO:0000027">
    <property type="term" value="P:ribosomal large subunit assembly"/>
    <property type="evidence" value="ECO:0007669"/>
    <property type="project" value="InterPro"/>
</dbReference>
<evidence type="ECO:0000256" key="4">
    <source>
        <dbReference type="RuleBase" id="RU367086"/>
    </source>
</evidence>
<feature type="non-terminal residue" evidence="7">
    <location>
        <position position="1"/>
    </location>
</feature>
<dbReference type="InterPro" id="IPR039770">
    <property type="entry name" value="Rpf2"/>
</dbReference>
<keyword evidence="8" id="KW-1185">Reference proteome</keyword>
<name>A0A3E2HMN6_SCYLI</name>
<feature type="compositionally biased region" description="Basic residues" evidence="5">
    <location>
        <begin position="321"/>
        <end position="331"/>
    </location>
</feature>
<dbReference type="PANTHER" id="PTHR12728:SF0">
    <property type="entry name" value="RIBOSOME PRODUCTION FACTOR 2 HOMOLOG"/>
    <property type="match status" value="1"/>
</dbReference>
<dbReference type="AlphaFoldDB" id="A0A3E2HMN6"/>
<dbReference type="PANTHER" id="PTHR12728">
    <property type="entry name" value="BRIX DOMAIN CONTAINING PROTEIN"/>
    <property type="match status" value="1"/>
</dbReference>
<dbReference type="GO" id="GO:0005730">
    <property type="term" value="C:nucleolus"/>
    <property type="evidence" value="ECO:0007669"/>
    <property type="project" value="UniProtKB-SubCell"/>
</dbReference>
<evidence type="ECO:0000313" key="7">
    <source>
        <dbReference type="EMBL" id="RFU34321.1"/>
    </source>
</evidence>
<organism evidence="7 8">
    <name type="scientific">Scytalidium lignicola</name>
    <name type="common">Hyphomycete</name>
    <dbReference type="NCBI Taxonomy" id="5539"/>
    <lineage>
        <taxon>Eukaryota</taxon>
        <taxon>Fungi</taxon>
        <taxon>Dikarya</taxon>
        <taxon>Ascomycota</taxon>
        <taxon>Pezizomycotina</taxon>
        <taxon>Leotiomycetes</taxon>
        <taxon>Leotiomycetes incertae sedis</taxon>
        <taxon>Scytalidium</taxon>
    </lineage>
</organism>
<reference evidence="7 8" key="1">
    <citation type="submission" date="2018-05" db="EMBL/GenBank/DDBJ databases">
        <title>Draft genome sequence of Scytalidium lignicola DSM 105466, a ubiquitous saprotrophic fungus.</title>
        <authorList>
            <person name="Buettner E."/>
            <person name="Gebauer A.M."/>
            <person name="Hofrichter M."/>
            <person name="Liers C."/>
            <person name="Kellner H."/>
        </authorList>
    </citation>
    <scope>NUCLEOTIDE SEQUENCE [LARGE SCALE GENOMIC DNA]</scope>
    <source>
        <strain evidence="7 8">DSM 105466</strain>
    </source>
</reference>
<evidence type="ECO:0000256" key="5">
    <source>
        <dbReference type="SAM" id="MobiDB-lite"/>
    </source>
</evidence>
<dbReference type="OMA" id="VGLKPMF"/>
<feature type="domain" description="Brix" evidence="6">
    <location>
        <begin position="28"/>
        <end position="243"/>
    </location>
</feature>
<dbReference type="PROSITE" id="PS50833">
    <property type="entry name" value="BRIX"/>
    <property type="match status" value="1"/>
</dbReference>
<evidence type="ECO:0000256" key="1">
    <source>
        <dbReference type="ARBA" id="ARBA00004604"/>
    </source>
</evidence>
<feature type="compositionally biased region" description="Acidic residues" evidence="5">
    <location>
        <begin position="301"/>
        <end position="316"/>
    </location>
</feature>
<dbReference type="InterPro" id="IPR007109">
    <property type="entry name" value="Brix"/>
</dbReference>
<gene>
    <name evidence="7" type="ORF">B7463_g1961</name>
</gene>
<evidence type="ECO:0000259" key="6">
    <source>
        <dbReference type="PROSITE" id="PS50833"/>
    </source>
</evidence>
<dbReference type="GO" id="GO:0000463">
    <property type="term" value="P:maturation of LSU-rRNA from tricistronic rRNA transcript (SSU-rRNA, 5.8S rRNA, LSU-rRNA)"/>
    <property type="evidence" value="ECO:0007669"/>
    <property type="project" value="TreeGrafter"/>
</dbReference>
<evidence type="ECO:0000313" key="8">
    <source>
        <dbReference type="Proteomes" id="UP000258309"/>
    </source>
</evidence>
<protein>
    <recommendedName>
        <fullName evidence="4">Ribosome production factor 2 homolog</fullName>
    </recommendedName>
    <alternativeName>
        <fullName evidence="4">Ribosome biogenesis protein RPF2 homolog</fullName>
    </alternativeName>
</protein>
<evidence type="ECO:0000256" key="2">
    <source>
        <dbReference type="ARBA" id="ARBA00010782"/>
    </source>
</evidence>
<comment type="similarity">
    <text evidence="2 4">Belongs to the RPF2 family.</text>
</comment>
<proteinExistence type="inferred from homology"/>
<dbReference type="STRING" id="5539.A0A3E2HMN6"/>
<dbReference type="SMART" id="SM00879">
    <property type="entry name" value="Brix"/>
    <property type="match status" value="1"/>
</dbReference>
<feature type="non-terminal residue" evidence="7">
    <location>
        <position position="331"/>
    </location>
</feature>
<accession>A0A3E2HMN6</accession>
<sequence>MLKQIKPRNARSKRALDKKAPKAVEGGKSALFLRGTTCSQVVQDALTDLSSLKAPASKRFTKKNDIHPFVDATSLEFFSERNDCSLLFLGASSKKRGHAITMVRCFGYKVLDMLELSLDQDSFRTIAQFRNKNKVPYGLKPLLCFAGTVWDSPTTTEYTLAKSIFTDLFKGEPSDKVDVEGLQYMISISAKDEVDGEPKPTIHLRAYLIKTKRSGQRLPRVEVEEMGPRMDFRVGRIKEPEEAMLKEAMKRAKTSQEKPKKNISTDIIGDKIGRIHLGKQNISELQTRKMKGLKRSRDVPDEAEDDEMEEDVVSEDEPVKKSKKKRSSGDS</sequence>
<dbReference type="GO" id="GO:0019843">
    <property type="term" value="F:rRNA binding"/>
    <property type="evidence" value="ECO:0007669"/>
    <property type="project" value="UniProtKB-UniRule"/>
</dbReference>
<feature type="region of interest" description="Disordered" evidence="5">
    <location>
        <begin position="283"/>
        <end position="331"/>
    </location>
</feature>
<dbReference type="EMBL" id="NCSJ02000022">
    <property type="protein sequence ID" value="RFU34321.1"/>
    <property type="molecule type" value="Genomic_DNA"/>
</dbReference>
<comment type="subcellular location">
    <subcellularLocation>
        <location evidence="1 4">Nucleus</location>
        <location evidence="1 4">Nucleolus</location>
    </subcellularLocation>
</comment>
<comment type="caution">
    <text evidence="7">The sequence shown here is derived from an EMBL/GenBank/DDBJ whole genome shotgun (WGS) entry which is preliminary data.</text>
</comment>
<dbReference type="OrthoDB" id="407658at2759"/>
<keyword evidence="3 4" id="KW-0539">Nucleus</keyword>